<dbReference type="GO" id="GO:0006741">
    <property type="term" value="P:NADP+ biosynthetic process"/>
    <property type="evidence" value="ECO:0007669"/>
    <property type="project" value="InterPro"/>
</dbReference>
<dbReference type="EMBL" id="PXYT01000013">
    <property type="protein sequence ID" value="PSR30053.1"/>
    <property type="molecule type" value="Genomic_DNA"/>
</dbReference>
<dbReference type="InterPro" id="IPR016064">
    <property type="entry name" value="NAD/diacylglycerol_kinase_sf"/>
</dbReference>
<protein>
    <submittedName>
        <fullName evidence="1">ATP-NAD kinase</fullName>
    </submittedName>
</protein>
<dbReference type="InterPro" id="IPR039065">
    <property type="entry name" value="AcoX-like"/>
</dbReference>
<organism evidence="1 2">
    <name type="scientific">Sulfobacillus benefaciens</name>
    <dbReference type="NCBI Taxonomy" id="453960"/>
    <lineage>
        <taxon>Bacteria</taxon>
        <taxon>Bacillati</taxon>
        <taxon>Bacillota</taxon>
        <taxon>Clostridia</taxon>
        <taxon>Eubacteriales</taxon>
        <taxon>Clostridiales Family XVII. Incertae Sedis</taxon>
        <taxon>Sulfobacillus</taxon>
    </lineage>
</organism>
<dbReference type="Pfam" id="PF01513">
    <property type="entry name" value="NAD_kinase"/>
    <property type="match status" value="1"/>
</dbReference>
<evidence type="ECO:0000313" key="1">
    <source>
        <dbReference type="EMBL" id="PSR30053.1"/>
    </source>
</evidence>
<dbReference type="GO" id="GO:0005524">
    <property type="term" value="F:ATP binding"/>
    <property type="evidence" value="ECO:0007669"/>
    <property type="project" value="UniProtKB-ARBA"/>
</dbReference>
<dbReference type="SUPFAM" id="SSF111331">
    <property type="entry name" value="NAD kinase/diacylglycerol kinase-like"/>
    <property type="match status" value="1"/>
</dbReference>
<dbReference type="GO" id="GO:0003951">
    <property type="term" value="F:NAD+ kinase activity"/>
    <property type="evidence" value="ECO:0007669"/>
    <property type="project" value="InterPro"/>
</dbReference>
<dbReference type="PANTHER" id="PTHR40697:SF3">
    <property type="entry name" value="ACETOIN CATABOLISM PROTEIN X"/>
    <property type="match status" value="1"/>
</dbReference>
<gene>
    <name evidence="1" type="ORF">C7B43_07155</name>
</gene>
<dbReference type="Proteomes" id="UP000242699">
    <property type="component" value="Unassembled WGS sequence"/>
</dbReference>
<dbReference type="PANTHER" id="PTHR40697">
    <property type="entry name" value="ACETOIN CATABOLISM PROTEIN X"/>
    <property type="match status" value="1"/>
</dbReference>
<name>A0A2T2X6C3_9FIRM</name>
<evidence type="ECO:0000313" key="2">
    <source>
        <dbReference type="Proteomes" id="UP000242699"/>
    </source>
</evidence>
<keyword evidence="1" id="KW-0808">Transferase</keyword>
<dbReference type="GO" id="GO:0051287">
    <property type="term" value="F:NAD binding"/>
    <property type="evidence" value="ECO:0007669"/>
    <property type="project" value="UniProtKB-ARBA"/>
</dbReference>
<comment type="caution">
    <text evidence="1">The sequence shown here is derived from an EMBL/GenBank/DDBJ whole genome shotgun (WGS) entry which is preliminary data.</text>
</comment>
<accession>A0A2T2X6C3</accession>
<sequence>MPTIGLIVNPMAGRDIRRLVAAASLQSAPEKMLVVRRIFAGMAGIPDTEVLMVDDYEGFGRYAFHELSTVVPVRLIAGEKEPSNGNSTIDWALRLQQAGAHVIMSVGGDGTQRNIAQAHLDIPILPIAGGTNNVACWTGDQTAAGYACALYVARGDDPLEVGCQAKLIHVQQESGHEELALIDVALVRQTYTGALAVWHAEDVERLLLSVADPVRPGLSNVGGFLHPIWPADDIAMEIILHDGPPGHETLAVLAPGLMTPFYVKQAEPVSLGQPVVWSRSEGGTLALDGERSVVLHADETVMLRVVRDGPFVLDPAKILNNTANRG</sequence>
<dbReference type="InterPro" id="IPR002504">
    <property type="entry name" value="NADK"/>
</dbReference>
<proteinExistence type="predicted"/>
<keyword evidence="1" id="KW-0418">Kinase</keyword>
<dbReference type="AlphaFoldDB" id="A0A2T2X6C3"/>
<reference evidence="1 2" key="1">
    <citation type="journal article" date="2014" name="BMC Genomics">
        <title>Comparison of environmental and isolate Sulfobacillus genomes reveals diverse carbon, sulfur, nitrogen, and hydrogen metabolisms.</title>
        <authorList>
            <person name="Justice N.B."/>
            <person name="Norman A."/>
            <person name="Brown C.T."/>
            <person name="Singh A."/>
            <person name="Thomas B.C."/>
            <person name="Banfield J.F."/>
        </authorList>
    </citation>
    <scope>NUCLEOTIDE SEQUENCE [LARGE SCALE GENOMIC DNA]</scope>
    <source>
        <strain evidence="1">AMDSBA1</strain>
    </source>
</reference>